<name>A0A124GP82_PICGL</name>
<sequence length="83" mass="9313">MVILMVNRSRLASQYRRKKIDIAKYEIEIVQAGRSTKSSELSTLVESLRSQPNLSPYLSMDGRSVVVEIVVPHNTLIVVITPS</sequence>
<comment type="caution">
    <text evidence="1">The sequence shown here is derived from an EMBL/GenBank/DDBJ whole genome shotgun (WGS) entry which is preliminary data.</text>
</comment>
<accession>A0A124GP82</accession>
<organism evidence="1">
    <name type="scientific">Picea glauca</name>
    <name type="common">White spruce</name>
    <name type="synonym">Pinus glauca</name>
    <dbReference type="NCBI Taxonomy" id="3330"/>
    <lineage>
        <taxon>Eukaryota</taxon>
        <taxon>Viridiplantae</taxon>
        <taxon>Streptophyta</taxon>
        <taxon>Embryophyta</taxon>
        <taxon>Tracheophyta</taxon>
        <taxon>Spermatophyta</taxon>
        <taxon>Pinopsida</taxon>
        <taxon>Pinidae</taxon>
        <taxon>Conifers I</taxon>
        <taxon>Pinales</taxon>
        <taxon>Pinaceae</taxon>
        <taxon>Picea</taxon>
    </lineage>
</organism>
<keyword evidence="1" id="KW-0496">Mitochondrion</keyword>
<gene>
    <name evidence="1" type="ORF">ABT39_MTgene987</name>
</gene>
<protein>
    <submittedName>
        <fullName evidence="1">Uncharacterized protein</fullName>
    </submittedName>
</protein>
<dbReference type="AlphaFoldDB" id="A0A124GP82"/>
<geneLocation type="mitochondrion" evidence="1"/>
<dbReference type="EMBL" id="LKAM01000001">
    <property type="protein sequence ID" value="KUM51141.1"/>
    <property type="molecule type" value="Genomic_DNA"/>
</dbReference>
<reference evidence="1" key="1">
    <citation type="journal article" date="2015" name="Genome Biol. Evol.">
        <title>Organellar Genomes of White Spruce (Picea glauca): Assembly and Annotation.</title>
        <authorList>
            <person name="Jackman S.D."/>
            <person name="Warren R.L."/>
            <person name="Gibb E.A."/>
            <person name="Vandervalk B.P."/>
            <person name="Mohamadi H."/>
            <person name="Chu J."/>
            <person name="Raymond A."/>
            <person name="Pleasance S."/>
            <person name="Coope R."/>
            <person name="Wildung M.R."/>
            <person name="Ritland C.E."/>
            <person name="Bousquet J."/>
            <person name="Jones S.J."/>
            <person name="Bohlmann J."/>
            <person name="Birol I."/>
        </authorList>
    </citation>
    <scope>NUCLEOTIDE SEQUENCE [LARGE SCALE GENOMIC DNA]</scope>
    <source>
        <tissue evidence="1">Flushing bud</tissue>
    </source>
</reference>
<evidence type="ECO:0000313" key="1">
    <source>
        <dbReference type="EMBL" id="KUM51141.1"/>
    </source>
</evidence>
<proteinExistence type="predicted"/>